<sequence length="87" mass="9506">MNETSTASSLEIGGAQWGASHREIIFAGESRRLIAWAAEMAARVDGIGIHSPAVFIRASFLMIDVRDAAFCRDRAPGRYRQPNGVMI</sequence>
<dbReference type="EMBL" id="JASZZN010000018">
    <property type="protein sequence ID" value="MDM4018052.1"/>
    <property type="molecule type" value="Genomic_DNA"/>
</dbReference>
<comment type="caution">
    <text evidence="1">The sequence shown here is derived from an EMBL/GenBank/DDBJ whole genome shotgun (WGS) entry which is preliminary data.</text>
</comment>
<name>A0ABT7PNG1_9BACT</name>
<organism evidence="1 2">
    <name type="scientific">Roseiconus lacunae</name>
    <dbReference type="NCBI Taxonomy" id="2605694"/>
    <lineage>
        <taxon>Bacteria</taxon>
        <taxon>Pseudomonadati</taxon>
        <taxon>Planctomycetota</taxon>
        <taxon>Planctomycetia</taxon>
        <taxon>Pirellulales</taxon>
        <taxon>Pirellulaceae</taxon>
        <taxon>Roseiconus</taxon>
    </lineage>
</organism>
<gene>
    <name evidence="1" type="ORF">QTN89_21570</name>
</gene>
<reference evidence="1 2" key="1">
    <citation type="submission" date="2023-06" db="EMBL/GenBank/DDBJ databases">
        <title>Roseiconus lacunae JC819 isolated from Gulf of Mannar region, Tamil Nadu.</title>
        <authorList>
            <person name="Pk S."/>
            <person name="Ch S."/>
            <person name="Ch V.R."/>
        </authorList>
    </citation>
    <scope>NUCLEOTIDE SEQUENCE [LARGE SCALE GENOMIC DNA]</scope>
    <source>
        <strain evidence="1 2">JC819</strain>
    </source>
</reference>
<dbReference type="Proteomes" id="UP001239462">
    <property type="component" value="Unassembled WGS sequence"/>
</dbReference>
<evidence type="ECO:0000313" key="2">
    <source>
        <dbReference type="Proteomes" id="UP001239462"/>
    </source>
</evidence>
<keyword evidence="2" id="KW-1185">Reference proteome</keyword>
<accession>A0ABT7PNG1</accession>
<proteinExistence type="predicted"/>
<evidence type="ECO:0000313" key="1">
    <source>
        <dbReference type="EMBL" id="MDM4018052.1"/>
    </source>
</evidence>
<dbReference type="RefSeq" id="WP_289165678.1">
    <property type="nucleotide sequence ID" value="NZ_JASZZN010000018.1"/>
</dbReference>
<protein>
    <submittedName>
        <fullName evidence="1">Uncharacterized protein</fullName>
    </submittedName>
</protein>